<evidence type="ECO:0000256" key="6">
    <source>
        <dbReference type="ARBA" id="ARBA00023033"/>
    </source>
</evidence>
<organism evidence="7 8">
    <name type="scientific">Ramularia collo-cygni</name>
    <dbReference type="NCBI Taxonomy" id="112498"/>
    <lineage>
        <taxon>Eukaryota</taxon>
        <taxon>Fungi</taxon>
        <taxon>Dikarya</taxon>
        <taxon>Ascomycota</taxon>
        <taxon>Pezizomycotina</taxon>
        <taxon>Dothideomycetes</taxon>
        <taxon>Dothideomycetidae</taxon>
        <taxon>Mycosphaerellales</taxon>
        <taxon>Mycosphaerellaceae</taxon>
        <taxon>Ramularia</taxon>
    </lineage>
</organism>
<evidence type="ECO:0000313" key="8">
    <source>
        <dbReference type="Proteomes" id="UP000225277"/>
    </source>
</evidence>
<dbReference type="PANTHER" id="PTHR43872">
    <property type="entry name" value="MONOOXYGENASE, PUTATIVE (AFU_ORTHOLOGUE AFUA_8G02570)-RELATED"/>
    <property type="match status" value="1"/>
</dbReference>
<dbReference type="PANTHER" id="PTHR43872:SF1">
    <property type="entry name" value="MONOOXYGENASE, PUTATIVE (AFU_ORTHOLOGUE AFUA_8G02570)-RELATED"/>
    <property type="match status" value="1"/>
</dbReference>
<dbReference type="InterPro" id="IPR036188">
    <property type="entry name" value="FAD/NAD-bd_sf"/>
</dbReference>
<dbReference type="InterPro" id="IPR051820">
    <property type="entry name" value="FAD-binding_MO"/>
</dbReference>
<dbReference type="Proteomes" id="UP000225277">
    <property type="component" value="Unassembled WGS sequence"/>
</dbReference>
<dbReference type="RefSeq" id="XP_023623211.1">
    <property type="nucleotide sequence ID" value="XM_023767443.1"/>
</dbReference>
<dbReference type="GO" id="GO:0050661">
    <property type="term" value="F:NADP binding"/>
    <property type="evidence" value="ECO:0007669"/>
    <property type="project" value="InterPro"/>
</dbReference>
<accession>A0A2D3UQ74</accession>
<evidence type="ECO:0000256" key="3">
    <source>
        <dbReference type="ARBA" id="ARBA00022827"/>
    </source>
</evidence>
<dbReference type="Pfam" id="PF00743">
    <property type="entry name" value="FMO-like"/>
    <property type="match status" value="1"/>
</dbReference>
<dbReference type="OrthoDB" id="66881at2759"/>
<keyword evidence="3" id="KW-0274">FAD</keyword>
<dbReference type="GO" id="GO:0050660">
    <property type="term" value="F:flavin adenine dinucleotide binding"/>
    <property type="evidence" value="ECO:0007669"/>
    <property type="project" value="InterPro"/>
</dbReference>
<evidence type="ECO:0000256" key="1">
    <source>
        <dbReference type="ARBA" id="ARBA00001974"/>
    </source>
</evidence>
<keyword evidence="4" id="KW-0521">NADP</keyword>
<dbReference type="FunFam" id="3.50.50.60:FF:000228">
    <property type="entry name" value="FAD-containing monooxygenase EthA"/>
    <property type="match status" value="1"/>
</dbReference>
<reference evidence="7 8" key="1">
    <citation type="submission" date="2016-03" db="EMBL/GenBank/DDBJ databases">
        <authorList>
            <person name="Ploux O."/>
        </authorList>
    </citation>
    <scope>NUCLEOTIDE SEQUENCE [LARGE SCALE GENOMIC DNA]</scope>
    <source>
        <strain evidence="7 8">URUG2</strain>
    </source>
</reference>
<comment type="cofactor">
    <cofactor evidence="1">
        <name>FAD</name>
        <dbReference type="ChEBI" id="CHEBI:57692"/>
    </cofactor>
</comment>
<name>A0A2D3UQ74_9PEZI</name>
<gene>
    <name evidence="7" type="ORF">RCC_02160</name>
</gene>
<protein>
    <submittedName>
        <fullName evidence="7">Related to flavin-binding monooxygenase</fullName>
    </submittedName>
</protein>
<sequence>MAGTQQEIDVAVIGAGLSGINAGYRIQEALPNYSYTIFESRHELGGTWSLFKYPGIRSDSDLYTFGFQFDPWREDKSIAPAPMILDYLQGVANRHGIDKHIKYHHAVESLDWSSELQKWKININVDGKENKVFWARFVIMSTGYYDYKKALPAEIPGIEQFKGEVVHPQFWPEDLAYADKKVVIVGSGATAVTLLPAMHETGAAHVTMLQRSPGYFINLPTANTINNILRSVLPASWAHSLIRLRTLTLTYAFYYFCRAFPGSAKRLLRKATERELPPNIPVDPHFTPKYNPWDQRMCVTPNGDFFAALRSGKASVATGHIEEVTAEGIILKSGEYIPADVIVTATGLKVQMCGNATLSVDGERVIVGDKYLWRGSMLQDVPNLAFFLGYTNASWTLGSDATARLFVRIVKQMERKGMTSTTPLMGDSETDNQKPPDMEALNLNSTYIKKAVMDGQFPMNLDANPWRARRNYFSDSWFASFGDVGKGLRFDRVSV</sequence>
<dbReference type="InterPro" id="IPR020946">
    <property type="entry name" value="Flavin_mOase-like"/>
</dbReference>
<proteinExistence type="predicted"/>
<keyword evidence="8" id="KW-1185">Reference proteome</keyword>
<evidence type="ECO:0000256" key="5">
    <source>
        <dbReference type="ARBA" id="ARBA00023002"/>
    </source>
</evidence>
<dbReference type="AlphaFoldDB" id="A0A2D3UQ74"/>
<dbReference type="GO" id="GO:0004499">
    <property type="term" value="F:N,N-dimethylaniline monooxygenase activity"/>
    <property type="evidence" value="ECO:0007669"/>
    <property type="project" value="InterPro"/>
</dbReference>
<keyword evidence="2" id="KW-0285">Flavoprotein</keyword>
<dbReference type="GeneID" id="35597382"/>
<evidence type="ECO:0000256" key="2">
    <source>
        <dbReference type="ARBA" id="ARBA00022630"/>
    </source>
</evidence>
<evidence type="ECO:0000256" key="4">
    <source>
        <dbReference type="ARBA" id="ARBA00022857"/>
    </source>
</evidence>
<keyword evidence="5" id="KW-0560">Oxidoreductase</keyword>
<dbReference type="EMBL" id="FJUY01000002">
    <property type="protein sequence ID" value="CZT16318.1"/>
    <property type="molecule type" value="Genomic_DNA"/>
</dbReference>
<keyword evidence="6 7" id="KW-0503">Monooxygenase</keyword>
<dbReference type="SUPFAM" id="SSF51905">
    <property type="entry name" value="FAD/NAD(P)-binding domain"/>
    <property type="match status" value="1"/>
</dbReference>
<evidence type="ECO:0000313" key="7">
    <source>
        <dbReference type="EMBL" id="CZT16318.1"/>
    </source>
</evidence>
<dbReference type="Gene3D" id="3.50.50.60">
    <property type="entry name" value="FAD/NAD(P)-binding domain"/>
    <property type="match status" value="2"/>
</dbReference>